<reference evidence="2 3" key="1">
    <citation type="submission" date="2016-06" db="EMBL/GenBank/DDBJ databases">
        <title>Genome sequence of endosymbiont of Candidatus Endolucinida thiodiazotropha.</title>
        <authorList>
            <person name="Poehlein A."/>
            <person name="Koenig S."/>
            <person name="Heiden S.E."/>
            <person name="Thuermer A."/>
            <person name="Voget S."/>
            <person name="Daniel R."/>
            <person name="Markert S."/>
            <person name="Gros O."/>
            <person name="Schweder T."/>
        </authorList>
    </citation>
    <scope>NUCLEOTIDE SEQUENCE [LARGE SCALE GENOMIC DNA]</scope>
    <source>
        <strain evidence="2 3">COS</strain>
    </source>
</reference>
<dbReference type="NCBIfam" id="TIGR04219">
    <property type="entry name" value="OMP_w_GlyGly"/>
    <property type="match status" value="1"/>
</dbReference>
<dbReference type="EMBL" id="MARB01000007">
    <property type="protein sequence ID" value="ODJ88113.1"/>
    <property type="molecule type" value="Genomic_DNA"/>
</dbReference>
<gene>
    <name evidence="2" type="ORF">CODIS_15240</name>
</gene>
<name>A0A7Z0VLY9_9GAMM</name>
<dbReference type="Proteomes" id="UP000094769">
    <property type="component" value="Unassembled WGS sequence"/>
</dbReference>
<protein>
    <recommendedName>
        <fullName evidence="4">TIGR04219 family outer membrane beta-barrel protein</fullName>
    </recommendedName>
</protein>
<organism evidence="2 3">
    <name type="scientific">Candidatus Thiodiazotropha endolucinida</name>
    <dbReference type="NCBI Taxonomy" id="1655433"/>
    <lineage>
        <taxon>Bacteria</taxon>
        <taxon>Pseudomonadati</taxon>
        <taxon>Pseudomonadota</taxon>
        <taxon>Gammaproteobacteria</taxon>
        <taxon>Chromatiales</taxon>
        <taxon>Sedimenticolaceae</taxon>
        <taxon>Candidatus Thiodiazotropha</taxon>
    </lineage>
</organism>
<dbReference type="InterPro" id="IPR026387">
    <property type="entry name" value="OMP_w_GlyGly"/>
</dbReference>
<evidence type="ECO:0000313" key="2">
    <source>
        <dbReference type="EMBL" id="ODJ88113.1"/>
    </source>
</evidence>
<dbReference type="RefSeq" id="WP_083220607.1">
    <property type="nucleotide sequence ID" value="NZ_MARB01000007.1"/>
</dbReference>
<evidence type="ECO:0000313" key="3">
    <source>
        <dbReference type="Proteomes" id="UP000094769"/>
    </source>
</evidence>
<feature type="chain" id="PRO_5031249300" description="TIGR04219 family outer membrane beta-barrel protein" evidence="1">
    <location>
        <begin position="22"/>
        <end position="249"/>
    </location>
</feature>
<evidence type="ECO:0000256" key="1">
    <source>
        <dbReference type="SAM" id="SignalP"/>
    </source>
</evidence>
<dbReference type="AlphaFoldDB" id="A0A7Z0VLY9"/>
<accession>A0A7Z0VLY9</accession>
<keyword evidence="3" id="KW-1185">Reference proteome</keyword>
<dbReference type="OrthoDB" id="6708408at2"/>
<feature type="signal peptide" evidence="1">
    <location>
        <begin position="1"/>
        <end position="21"/>
    </location>
</feature>
<sequence>MIRKLTCISLLAGLMVTPVYADTVLGMTADVDFWNMESSGSFADSSDLQSFDLDSERNAILTLAFEHPLPLVPNLKIRTNDLSSSGDQRLSDDFSFSDTDFPADLDVNVDFEAQNTDFIFYYEIFDNDTISFDLGLNVKYLDGDIEVESNGLRASETFDGYVPMFHGAVEVGVPATRLSFFGDLNLLSVGDHTLQDYTAGVAFKLVESLAVDISLRGGYHRISLELDDLDGIYTDWDFDGAFLGVQADF</sequence>
<evidence type="ECO:0008006" key="4">
    <source>
        <dbReference type="Google" id="ProtNLM"/>
    </source>
</evidence>
<comment type="caution">
    <text evidence="2">The sequence shown here is derived from an EMBL/GenBank/DDBJ whole genome shotgun (WGS) entry which is preliminary data.</text>
</comment>
<proteinExistence type="predicted"/>
<keyword evidence="1" id="KW-0732">Signal</keyword>